<name>A0A977KZV9_9CYAN</name>
<dbReference type="Proteomes" id="UP001065613">
    <property type="component" value="Chromosome"/>
</dbReference>
<dbReference type="EMBL" id="CP073041">
    <property type="protein sequence ID" value="UXE61440.1"/>
    <property type="molecule type" value="Genomic_DNA"/>
</dbReference>
<accession>A0A977KZV9</accession>
<evidence type="ECO:0000313" key="2">
    <source>
        <dbReference type="EMBL" id="UXE61440.1"/>
    </source>
</evidence>
<reference evidence="2" key="1">
    <citation type="submission" date="2021-04" db="EMBL/GenBank/DDBJ databases">
        <title>Genome sequence of Woronichinia naegeliana from Washington state freshwater lake bloom.</title>
        <authorList>
            <person name="Dreher T.W."/>
        </authorList>
    </citation>
    <scope>NUCLEOTIDE SEQUENCE</scope>
    <source>
        <strain evidence="2">WA131</strain>
    </source>
</reference>
<dbReference type="KEGG" id="wna:KA717_39985"/>
<evidence type="ECO:0008006" key="3">
    <source>
        <dbReference type="Google" id="ProtNLM"/>
    </source>
</evidence>
<proteinExistence type="predicted"/>
<keyword evidence="1" id="KW-0732">Signal</keyword>
<dbReference type="AlphaFoldDB" id="A0A977KZV9"/>
<evidence type="ECO:0000256" key="1">
    <source>
        <dbReference type="SAM" id="SignalP"/>
    </source>
</evidence>
<sequence>MKQSSPPPPPPTIAKTLALNGFATLSLLVVTPAQAITVIDTTSSWNGTSTIQPFGGNGATATYGQTFTTPTVENVLNSFSFILGNTLNGNPITFQGYVAQWDGAKATGPILYQSADQTYSGGGFQTYTFNTGSLALTPDQKYVLFLNASSSFATSGNTQQALIFGSGTYSGGDFVFYNNGANFGALTTTNWDGQEGSRGDAAFTASFSSSVAVPWETDALPVFGSTVLFGLGIWGKRKLAQKKTNKKD</sequence>
<organism evidence="2">
    <name type="scientific">Woronichinia naegeliana WA131</name>
    <dbReference type="NCBI Taxonomy" id="2824559"/>
    <lineage>
        <taxon>Bacteria</taxon>
        <taxon>Bacillati</taxon>
        <taxon>Cyanobacteriota</taxon>
        <taxon>Cyanophyceae</taxon>
        <taxon>Synechococcales</taxon>
        <taxon>Coelosphaeriaceae</taxon>
        <taxon>Woronichinia</taxon>
    </lineage>
</organism>
<gene>
    <name evidence="2" type="ORF">KA717_39985</name>
</gene>
<feature type="signal peptide" evidence="1">
    <location>
        <begin position="1"/>
        <end position="35"/>
    </location>
</feature>
<protein>
    <recommendedName>
        <fullName evidence="3">PEP-CTERM sorting domain-containing protein</fullName>
    </recommendedName>
</protein>
<feature type="chain" id="PRO_5036916581" description="PEP-CTERM sorting domain-containing protein" evidence="1">
    <location>
        <begin position="36"/>
        <end position="248"/>
    </location>
</feature>